<evidence type="ECO:0000313" key="3">
    <source>
        <dbReference type="Proteomes" id="UP000579605"/>
    </source>
</evidence>
<dbReference type="EMBL" id="JACBZH010000001">
    <property type="protein sequence ID" value="NYH92503.1"/>
    <property type="molecule type" value="Genomic_DNA"/>
</dbReference>
<reference evidence="2 3" key="1">
    <citation type="submission" date="2020-07" db="EMBL/GenBank/DDBJ databases">
        <title>Sequencing the genomes of 1000 actinobacteria strains.</title>
        <authorList>
            <person name="Klenk H.-P."/>
        </authorList>
    </citation>
    <scope>NUCLEOTIDE SEQUENCE [LARGE SCALE GENOMIC DNA]</scope>
    <source>
        <strain evidence="2 3">DSM 18448</strain>
    </source>
</reference>
<dbReference type="AlphaFoldDB" id="A0A852ZJT2"/>
<dbReference type="Proteomes" id="UP000579605">
    <property type="component" value="Unassembled WGS sequence"/>
</dbReference>
<proteinExistence type="predicted"/>
<comment type="caution">
    <text evidence="2">The sequence shown here is derived from an EMBL/GenBank/DDBJ whole genome shotgun (WGS) entry which is preliminary data.</text>
</comment>
<gene>
    <name evidence="2" type="ORF">F4554_005141</name>
</gene>
<keyword evidence="1" id="KW-0732">Signal</keyword>
<protein>
    <submittedName>
        <fullName evidence="2">Uncharacterized protein</fullName>
    </submittedName>
</protein>
<sequence length="152" mass="17512">MKRVLSVLSLAALLLGLSAAPASATVKQDRDRRHQYRVTAYGDDICGNPGTFYYVLTGREHYTWDGPMPHHGNGSGVWRWTLVYEDPALGTRTGREVFNWTATYWPDGSWKTVQSTWRLRAGSLRFFQIDHQVYDRQGRLKQETFRNRVEGC</sequence>
<dbReference type="RefSeq" id="WP_179789921.1">
    <property type="nucleotide sequence ID" value="NZ_BAAARR010000005.1"/>
</dbReference>
<evidence type="ECO:0000313" key="2">
    <source>
        <dbReference type="EMBL" id="NYH92503.1"/>
    </source>
</evidence>
<keyword evidence="3" id="KW-1185">Reference proteome</keyword>
<feature type="chain" id="PRO_5032491951" evidence="1">
    <location>
        <begin position="25"/>
        <end position="152"/>
    </location>
</feature>
<accession>A0A852ZJT2</accession>
<evidence type="ECO:0000256" key="1">
    <source>
        <dbReference type="SAM" id="SignalP"/>
    </source>
</evidence>
<organism evidence="2 3">
    <name type="scientific">Actinopolymorpha rutila</name>
    <dbReference type="NCBI Taxonomy" id="446787"/>
    <lineage>
        <taxon>Bacteria</taxon>
        <taxon>Bacillati</taxon>
        <taxon>Actinomycetota</taxon>
        <taxon>Actinomycetes</taxon>
        <taxon>Propionibacteriales</taxon>
        <taxon>Actinopolymorphaceae</taxon>
        <taxon>Actinopolymorpha</taxon>
    </lineage>
</organism>
<name>A0A852ZJT2_9ACTN</name>
<feature type="signal peptide" evidence="1">
    <location>
        <begin position="1"/>
        <end position="24"/>
    </location>
</feature>